<dbReference type="RefSeq" id="WP_008696993.1">
    <property type="nucleotide sequence ID" value="NZ_KE161007.1"/>
</dbReference>
<sequence>MVTIENRIPIFRRGNILDKEVLDNMKETPYEYYSLSYNEYSNGVICGIETYAEDEFLYITAGIIKYNNFYYKIKEKLKIEIPIEDGDYILKVKFLPPVEVEKGKYEKYSIEIFFSIDGKCQSNEMELVRIKRREGAEIRNPSAFVGIDKEYNIVNEIHKFKSTVSGVSFPSKLLKIYAGRIFDEKEMESLDEVFCSTALNGSVSRELLNAYIKRRIREECHQADNQKIYEYLKQIYNSMKGNRFVRGSNVKKKNLMMVE</sequence>
<organism evidence="1 2">
    <name type="scientific">Fusobacterium ulcerans 12-1B</name>
    <dbReference type="NCBI Taxonomy" id="457404"/>
    <lineage>
        <taxon>Bacteria</taxon>
        <taxon>Fusobacteriati</taxon>
        <taxon>Fusobacteriota</taxon>
        <taxon>Fusobacteriia</taxon>
        <taxon>Fusobacteriales</taxon>
        <taxon>Fusobacteriaceae</taxon>
        <taxon>Fusobacterium</taxon>
    </lineage>
</organism>
<dbReference type="Proteomes" id="UP000003233">
    <property type="component" value="Unassembled WGS sequence"/>
</dbReference>
<proteinExistence type="predicted"/>
<protein>
    <submittedName>
        <fullName evidence="1">Uncharacterized protein</fullName>
    </submittedName>
</protein>
<comment type="caution">
    <text evidence="1">The sequence shown here is derived from an EMBL/GenBank/DDBJ whole genome shotgun (WGS) entry which is preliminary data.</text>
</comment>
<keyword evidence="2" id="KW-1185">Reference proteome</keyword>
<dbReference type="BioCyc" id="FSP457404-HMP:GTSQ-1466-MONOMER"/>
<gene>
    <name evidence="1" type="ORF">HMPREF0402_01461</name>
</gene>
<dbReference type="EMBL" id="AGWJ02000010">
    <property type="protein sequence ID" value="EHO81797.1"/>
    <property type="molecule type" value="Genomic_DNA"/>
</dbReference>
<reference evidence="1 2" key="1">
    <citation type="submission" date="2012-07" db="EMBL/GenBank/DDBJ databases">
        <title>The Genome Sequence of Fusobacterium ulcerans 12_1B.</title>
        <authorList>
            <consortium name="The Broad Institute Genome Sequencing Platform"/>
            <person name="Earl A."/>
            <person name="Ward D."/>
            <person name="Feldgarden M."/>
            <person name="Gevers D."/>
            <person name="Strauss J."/>
            <person name="Ambrose C.E."/>
            <person name="Allen-Vercoe E."/>
            <person name="Walker B."/>
            <person name="Young S.K."/>
            <person name="Zeng Q."/>
            <person name="Gargeya S."/>
            <person name="Fitzgerald M."/>
            <person name="Haas B."/>
            <person name="Abouelleil A."/>
            <person name="Alvarado L."/>
            <person name="Arachchi H.M."/>
            <person name="Berlin A.M."/>
            <person name="Chapman S.B."/>
            <person name="Goldberg J."/>
            <person name="Griggs A."/>
            <person name="Gujja S."/>
            <person name="Hansen M."/>
            <person name="Howarth C."/>
            <person name="Imamovic A."/>
            <person name="Larimer J."/>
            <person name="McCowen C."/>
            <person name="Montmayeur A."/>
            <person name="Murphy C."/>
            <person name="Neiman D."/>
            <person name="Pearson M."/>
            <person name="Priest M."/>
            <person name="Roberts A."/>
            <person name="Saif S."/>
            <person name="Shea T."/>
            <person name="Sisk P."/>
            <person name="Sykes S."/>
            <person name="Wortman J."/>
            <person name="Nusbaum C."/>
            <person name="Birren B."/>
        </authorList>
    </citation>
    <scope>NUCLEOTIDE SEQUENCE [LARGE SCALE GENOMIC DNA]</scope>
    <source>
        <strain evidence="1 2">12_1B</strain>
    </source>
</reference>
<dbReference type="AlphaFoldDB" id="H1PSR8"/>
<evidence type="ECO:0000313" key="2">
    <source>
        <dbReference type="Proteomes" id="UP000003233"/>
    </source>
</evidence>
<dbReference type="HOGENOM" id="CLU_093769_0_0_0"/>
<evidence type="ECO:0000313" key="1">
    <source>
        <dbReference type="EMBL" id="EHO81797.1"/>
    </source>
</evidence>
<dbReference type="PATRIC" id="fig|457404.5.peg.1445"/>
<name>H1PSR8_9FUSO</name>
<accession>H1PSR8</accession>